<dbReference type="SUPFAM" id="SSF53756">
    <property type="entry name" value="UDP-Glycosyltransferase/glycogen phosphorylase"/>
    <property type="match status" value="1"/>
</dbReference>
<sequence length="424" mass="46787">MQESRRHHYQPPSFRGAGAGIELPQADREPRLMRIALLAPLPPEQNGIADYAGHLRHALEGIGLQVSTPLLGVGNDPRAAEQRVAETDWSEIDLVHAELGGGRLAEFQALRALRRRFPKLPLTATVHDPERLVWRREKLPWPLSIVSGMRSPLPEMATVLADPLCLREERQLAQHMTRLVTLTQAGSQSLRQRMGLKTAQMAVISHGNVAIAPAPLPPLKPLRLLYFGFIYRGKGIEDLLDALASVFTAQPALRSTVRLTLAGGSEPEMAFGPSGSYLEQLRLRIRQLGLVDLIDWQLDLPAEQIPQVIQAHHVMVLPYRESSKLKILGKLRGTSGALSWAVACGRGVITSDARSFAEEVSHGNGMIYPQGDVDGLAKALTQACADPELVKKWAENASHMGKARVWSHTAEHFRDVFRQACEEK</sequence>
<dbReference type="PANTHER" id="PTHR12526">
    <property type="entry name" value="GLYCOSYLTRANSFERASE"/>
    <property type="match status" value="1"/>
</dbReference>
<feature type="region of interest" description="Disordered" evidence="1">
    <location>
        <begin position="1"/>
        <end position="20"/>
    </location>
</feature>
<protein>
    <submittedName>
        <fullName evidence="3">Group 1 family glycosyl transferase PslF</fullName>
    </submittedName>
</protein>
<organism evidence="3 4">
    <name type="scientific">Pseudomonas viridiflava</name>
    <name type="common">Phytomonas viridiflava</name>
    <dbReference type="NCBI Taxonomy" id="33069"/>
    <lineage>
        <taxon>Bacteria</taxon>
        <taxon>Pseudomonadati</taxon>
        <taxon>Pseudomonadota</taxon>
        <taxon>Gammaproteobacteria</taxon>
        <taxon>Pseudomonadales</taxon>
        <taxon>Pseudomonadaceae</taxon>
        <taxon>Pseudomonas</taxon>
    </lineage>
</organism>
<dbReference type="Gene3D" id="3.40.50.2000">
    <property type="entry name" value="Glycogen Phosphorylase B"/>
    <property type="match status" value="1"/>
</dbReference>
<dbReference type="EMBL" id="RBRK01000132">
    <property type="protein sequence ID" value="RMQ72393.1"/>
    <property type="molecule type" value="Genomic_DNA"/>
</dbReference>
<name>A0A3M4P2F4_PSEVI</name>
<evidence type="ECO:0000313" key="4">
    <source>
        <dbReference type="Proteomes" id="UP000271866"/>
    </source>
</evidence>
<keyword evidence="3" id="KW-0808">Transferase</keyword>
<dbReference type="PANTHER" id="PTHR12526:SF572">
    <property type="entry name" value="BLL5144 PROTEIN"/>
    <property type="match status" value="1"/>
</dbReference>
<dbReference type="GO" id="GO:1901135">
    <property type="term" value="P:carbohydrate derivative metabolic process"/>
    <property type="evidence" value="ECO:0007669"/>
    <property type="project" value="UniProtKB-ARBA"/>
</dbReference>
<comment type="caution">
    <text evidence="3">The sequence shown here is derived from an EMBL/GenBank/DDBJ whole genome shotgun (WGS) entry which is preliminary data.</text>
</comment>
<feature type="domain" description="Glycosyl transferase family 1" evidence="2">
    <location>
        <begin position="218"/>
        <end position="398"/>
    </location>
</feature>
<dbReference type="Proteomes" id="UP000271866">
    <property type="component" value="Unassembled WGS sequence"/>
</dbReference>
<evidence type="ECO:0000259" key="2">
    <source>
        <dbReference type="Pfam" id="PF00534"/>
    </source>
</evidence>
<reference evidence="3 4" key="1">
    <citation type="submission" date="2018-08" db="EMBL/GenBank/DDBJ databases">
        <title>Recombination of ecologically and evolutionarily significant loci maintains genetic cohesion in the Pseudomonas syringae species complex.</title>
        <authorList>
            <person name="Dillon M."/>
            <person name="Thakur S."/>
            <person name="Almeida R.N.D."/>
            <person name="Weir B.S."/>
            <person name="Guttman D.S."/>
        </authorList>
    </citation>
    <scope>NUCLEOTIDE SEQUENCE [LARGE SCALE GENOMIC DNA]</scope>
    <source>
        <strain evidence="3 4">ICMP 11296</strain>
    </source>
</reference>
<evidence type="ECO:0000313" key="3">
    <source>
        <dbReference type="EMBL" id="RMQ72393.1"/>
    </source>
</evidence>
<accession>A0A3M4P2F4</accession>
<gene>
    <name evidence="3" type="ORF">ALP98_05411</name>
</gene>
<dbReference type="InterPro" id="IPR001296">
    <property type="entry name" value="Glyco_trans_1"/>
</dbReference>
<evidence type="ECO:0000256" key="1">
    <source>
        <dbReference type="SAM" id="MobiDB-lite"/>
    </source>
</evidence>
<dbReference type="STRING" id="33069.AO065_08095"/>
<dbReference type="AlphaFoldDB" id="A0A3M4P2F4"/>
<dbReference type="Pfam" id="PF00534">
    <property type="entry name" value="Glycos_transf_1"/>
    <property type="match status" value="1"/>
</dbReference>
<proteinExistence type="predicted"/>
<dbReference type="GO" id="GO:0016757">
    <property type="term" value="F:glycosyltransferase activity"/>
    <property type="evidence" value="ECO:0007669"/>
    <property type="project" value="InterPro"/>
</dbReference>